<sequence length="18" mass="2095">MLKTSKSVIPAKPRRVPW</sequence>
<proteinExistence type="predicted"/>
<dbReference type="AlphaFoldDB" id="A0A0A9ALB7"/>
<accession>A0A0A9ALB7</accession>
<organism evidence="1">
    <name type="scientific">Arundo donax</name>
    <name type="common">Giant reed</name>
    <name type="synonym">Donax arundinaceus</name>
    <dbReference type="NCBI Taxonomy" id="35708"/>
    <lineage>
        <taxon>Eukaryota</taxon>
        <taxon>Viridiplantae</taxon>
        <taxon>Streptophyta</taxon>
        <taxon>Embryophyta</taxon>
        <taxon>Tracheophyta</taxon>
        <taxon>Spermatophyta</taxon>
        <taxon>Magnoliopsida</taxon>
        <taxon>Liliopsida</taxon>
        <taxon>Poales</taxon>
        <taxon>Poaceae</taxon>
        <taxon>PACMAD clade</taxon>
        <taxon>Arundinoideae</taxon>
        <taxon>Arundineae</taxon>
        <taxon>Arundo</taxon>
    </lineage>
</organism>
<evidence type="ECO:0000313" key="1">
    <source>
        <dbReference type="EMBL" id="JAD49730.1"/>
    </source>
</evidence>
<protein>
    <submittedName>
        <fullName evidence="1">Uncharacterized protein</fullName>
    </submittedName>
</protein>
<name>A0A0A9ALB7_ARUDO</name>
<dbReference type="EMBL" id="GBRH01248165">
    <property type="protein sequence ID" value="JAD49730.1"/>
    <property type="molecule type" value="Transcribed_RNA"/>
</dbReference>
<reference evidence="1" key="1">
    <citation type="submission" date="2014-09" db="EMBL/GenBank/DDBJ databases">
        <authorList>
            <person name="Magalhaes I.L.F."/>
            <person name="Oliveira U."/>
            <person name="Santos F.R."/>
            <person name="Vidigal T.H.D.A."/>
            <person name="Brescovit A.D."/>
            <person name="Santos A.J."/>
        </authorList>
    </citation>
    <scope>NUCLEOTIDE SEQUENCE</scope>
    <source>
        <tissue evidence="1">Shoot tissue taken approximately 20 cm above the soil surface</tissue>
    </source>
</reference>
<reference evidence="1" key="2">
    <citation type="journal article" date="2015" name="Data Brief">
        <title>Shoot transcriptome of the giant reed, Arundo donax.</title>
        <authorList>
            <person name="Barrero R.A."/>
            <person name="Guerrero F.D."/>
            <person name="Moolhuijzen P."/>
            <person name="Goolsby J.A."/>
            <person name="Tidwell J."/>
            <person name="Bellgard S.E."/>
            <person name="Bellgard M.I."/>
        </authorList>
    </citation>
    <scope>NUCLEOTIDE SEQUENCE</scope>
    <source>
        <tissue evidence="1">Shoot tissue taken approximately 20 cm above the soil surface</tissue>
    </source>
</reference>